<keyword evidence="2" id="KW-0680">Restriction system</keyword>
<dbReference type="Gene3D" id="3.90.220.20">
    <property type="entry name" value="DNA methylase specificity domains"/>
    <property type="match status" value="2"/>
</dbReference>
<keyword evidence="5" id="KW-0378">Hydrolase</keyword>
<evidence type="ECO:0000313" key="6">
    <source>
        <dbReference type="Proteomes" id="UP000528964"/>
    </source>
</evidence>
<name>A0A7W6D1D8_9HYPH</name>
<dbReference type="InterPro" id="IPR000055">
    <property type="entry name" value="Restrct_endonuc_typeI_TRD"/>
</dbReference>
<dbReference type="EMBL" id="JACIDR010000004">
    <property type="protein sequence ID" value="MBB3974109.1"/>
    <property type="molecule type" value="Genomic_DNA"/>
</dbReference>
<dbReference type="PANTHER" id="PTHR30408:SF12">
    <property type="entry name" value="TYPE I RESTRICTION ENZYME MJAVIII SPECIFICITY SUBUNIT"/>
    <property type="match status" value="1"/>
</dbReference>
<evidence type="ECO:0000259" key="4">
    <source>
        <dbReference type="Pfam" id="PF01420"/>
    </source>
</evidence>
<dbReference type="GO" id="GO:0009307">
    <property type="term" value="P:DNA restriction-modification system"/>
    <property type="evidence" value="ECO:0007669"/>
    <property type="project" value="UniProtKB-KW"/>
</dbReference>
<reference evidence="5 6" key="1">
    <citation type="submission" date="2020-08" db="EMBL/GenBank/DDBJ databases">
        <title>Genomic Encyclopedia of Type Strains, Phase IV (KMG-IV): sequencing the most valuable type-strain genomes for metagenomic binning, comparative biology and taxonomic classification.</title>
        <authorList>
            <person name="Goeker M."/>
        </authorList>
    </citation>
    <scope>NUCLEOTIDE SEQUENCE [LARGE SCALE GENOMIC DNA]</scope>
    <source>
        <strain evidence="5 6">DSM 25481</strain>
    </source>
</reference>
<comment type="caution">
    <text evidence="5">The sequence shown here is derived from an EMBL/GenBank/DDBJ whole genome shotgun (WGS) entry which is preliminary data.</text>
</comment>
<dbReference type="CDD" id="cd17260">
    <property type="entry name" value="RMtype1_S_EcoEI-TRD1-CR1_like"/>
    <property type="match status" value="1"/>
</dbReference>
<dbReference type="GO" id="GO:0003677">
    <property type="term" value="F:DNA binding"/>
    <property type="evidence" value="ECO:0007669"/>
    <property type="project" value="UniProtKB-KW"/>
</dbReference>
<sequence length="397" mass="43951">MSARTARLGDICEINPRAPKSLQDDARVSFLSMAGVSEEGFIDEEQERAAGEVRKGYSFFKRGDVLVAKITPCFENGKATRTSSLRHPIGFGSTEFHVLRASNDVLPDYVFHTVWNTSFREVGARNMTGSAGQKRVPTDFIRRLEIPLPPLDEQRRIAAILDKADALRRKRKRIVDLIGAVPQSLFIQMFGDPQANPNRWNKTAALSEVADIGSGITKGRKEPTGPLRTVPYLAVANVQDRALDLSSVKAIEASEEEIARFRLRDGDLVVTEGGDPDKLGRGTVWKGELPEAIHQNHIFRIRTDQREVHPVYLNYLIGSRYGKSYFLRSAKQTTGIASINKSQLSQFPVLLPPLDLQLRFAVELDKLKGLEKGAAAASEGTSALFASLQHRAFSGQL</sequence>
<dbReference type="Proteomes" id="UP000528964">
    <property type="component" value="Unassembled WGS sequence"/>
</dbReference>
<dbReference type="SUPFAM" id="SSF116734">
    <property type="entry name" value="DNA methylase specificity domain"/>
    <property type="match status" value="2"/>
</dbReference>
<proteinExistence type="inferred from homology"/>
<comment type="similarity">
    <text evidence="1">Belongs to the type-I restriction system S methylase family.</text>
</comment>
<dbReference type="Pfam" id="PF01420">
    <property type="entry name" value="Methylase_S"/>
    <property type="match status" value="1"/>
</dbReference>
<dbReference type="EC" id="3.1.21.3" evidence="5"/>
<evidence type="ECO:0000313" key="5">
    <source>
        <dbReference type="EMBL" id="MBB3974109.1"/>
    </source>
</evidence>
<feature type="domain" description="Type I restriction modification DNA specificity" evidence="4">
    <location>
        <begin position="6"/>
        <end position="167"/>
    </location>
</feature>
<dbReference type="InterPro" id="IPR044946">
    <property type="entry name" value="Restrct_endonuc_typeI_TRD_sf"/>
</dbReference>
<keyword evidence="6" id="KW-1185">Reference proteome</keyword>
<dbReference type="PANTHER" id="PTHR30408">
    <property type="entry name" value="TYPE-1 RESTRICTION ENZYME ECOKI SPECIFICITY PROTEIN"/>
    <property type="match status" value="1"/>
</dbReference>
<dbReference type="GO" id="GO:0009035">
    <property type="term" value="F:type I site-specific deoxyribonuclease activity"/>
    <property type="evidence" value="ECO:0007669"/>
    <property type="project" value="UniProtKB-EC"/>
</dbReference>
<evidence type="ECO:0000256" key="3">
    <source>
        <dbReference type="ARBA" id="ARBA00023125"/>
    </source>
</evidence>
<dbReference type="CDD" id="cd17253">
    <property type="entry name" value="RMtype1_S_Eco933I-TRD2-CR2_like"/>
    <property type="match status" value="1"/>
</dbReference>
<organism evidence="5 6">
    <name type="scientific">Hansschlegelia beijingensis</name>
    <dbReference type="NCBI Taxonomy" id="1133344"/>
    <lineage>
        <taxon>Bacteria</taxon>
        <taxon>Pseudomonadati</taxon>
        <taxon>Pseudomonadota</taxon>
        <taxon>Alphaproteobacteria</taxon>
        <taxon>Hyphomicrobiales</taxon>
        <taxon>Methylopilaceae</taxon>
        <taxon>Hansschlegelia</taxon>
    </lineage>
</organism>
<accession>A0A7W6D1D8</accession>
<keyword evidence="3" id="KW-0238">DNA-binding</keyword>
<protein>
    <submittedName>
        <fullName evidence="5">Type I restriction enzyme S subunit</fullName>
        <ecNumber evidence="5">3.1.21.3</ecNumber>
    </submittedName>
</protein>
<dbReference type="InterPro" id="IPR052021">
    <property type="entry name" value="Type-I_RS_S_subunit"/>
</dbReference>
<gene>
    <name evidence="5" type="ORF">GGR24_002786</name>
</gene>
<dbReference type="RefSeq" id="WP_183395953.1">
    <property type="nucleotide sequence ID" value="NZ_JACIDR010000004.1"/>
</dbReference>
<evidence type="ECO:0000256" key="1">
    <source>
        <dbReference type="ARBA" id="ARBA00010923"/>
    </source>
</evidence>
<evidence type="ECO:0000256" key="2">
    <source>
        <dbReference type="ARBA" id="ARBA00022747"/>
    </source>
</evidence>
<dbReference type="AlphaFoldDB" id="A0A7W6D1D8"/>